<dbReference type="CDD" id="cd00110">
    <property type="entry name" value="LamG"/>
    <property type="match status" value="2"/>
</dbReference>
<dbReference type="InterPro" id="IPR039005">
    <property type="entry name" value="CSPG_rpt"/>
</dbReference>
<sequence>MLRLCGFRFGLLLVAVQLLHTAMSMKVSLFGDGYVSMPLQEGKMSTNIRVKFRTKQENAFLFLAAGRTDYCLLRLESGVISFSYKIERDVVQLRSPKKQKLNDLEWHDVAVQRFENNVTLQVDGHIMRKQLPADSPALNVHFGTFLGGVGDFSAEFLNDVIGFRGCISDVFYNNINIIKRAKDRTGHTTSTGIAWICSNEFDGGVEDSISFLSNDSFALMLKESHAMGETLSLQFRTMTESGTMFFNGGYDFVLLEIEDEKLKLTFNKAGSVVQFVTNETISDGEWHRVMLRYNADMAELTLDDAQLPYRGEHANETKASINLEKSVFFGGVQEEMRRRLINKGLRINELSFKGCMRKLQVNSLPLGFGQMTISRKLSLNCVWKYPCVEHNPCLKSGICSQRGVDEFICYCDQSYCIKADFQGPFKIFTEISPELELLYVSPMQLLEGGTAFLSPHIINVLLDTRRYPSLNEQSIVFHVVQQPKFGQLLQYSAEKANFVPCRTFYLVDLATDKLKYVHNGLENFNDHATLDMQIYGDQHKIPENILGKHRFLLHANITAVNDPPQLQLNSHKILRVIEGIERILDVDLFNITDPDSEPSDLIYTIMPSANSLEAFGRFMVGGIDTMTFSQADVNFGKVSYLYNSTAAESFSYQLLMHVSDGIETSDTVYLPVSVHPLELRVVNNTGLIMIHKSSLLLTPANLSIGTNAVDEHIDIRYEIVKPPAHGVLQRFRQIDGTWVNVEWFTDSQLLLGHIRYLHSSDFPWQDEFKFIASFGFVMTQTFDFRITFTRLRIASNSPAVIAINGSREILLANNLLNYETVPIGSFPRNVIYKITKPTKYGGIYVEGSRKAAKEMDSFTQQDIDKRRIHYKTHHSCYSSYTDHLEFVVSVAECDDLVGKLQIIFDPLEELTHKLHYQQFEVLQVQEGERALITKNHFEIRFNIYESLQFQVSVPPQHGLVCVYDEQTGLTTPIELFTLEQLFRNDVYYCHDDTESTLDGFELLILSGDETDLQFVANMEVRIKLVNDNEPYRTAVERVFHVVRNGIRTLNPTVLQYLDADVNTNHTDIHYIHVSSTNGAFYKSGHFVDSFSQDDIANRRIMFQHSGADVGTASFIVTDREHEVNGQLEIRASDPFVSMLPANASIVQEGKFVILKNKDFVLETNLDMKLDEIYYEVIKPPSYGILMYLSGQRGGSDRENNTIMQKVTNFTSLGNFTHLDIERERLVYWNTEIASMDKVRYRVHIKNITAEGEVIFRIYPSAYWEPLHVKQNHTLYVEESTSVLISRDILEVVHPNISPGDITFLVTSSPMHGYLEMQSMSFDDEYNCKVFDQSSVNTEKMFYIQAGVNQSSDYFVFDVTNGITWLRQLMLKIVIIPEKLYMHTNIISVVEGKTVQLSSTDIQPYSEYYRGKILEYIVTITPSSGHILAGSSKVKRFTQKQLEQGSIQYVHNGSENATDSLTMVAMARNKESVPFELELAVVQVNDEVPRMVTNTGLQVWNGGRYVIKNTDLLTQDYDTPPENLTYIVHHIYGGYLAEKSTTLHKIEQFTQAQINAEKIYFIHDANSRKNELSFVVTDGLFNTSSQLLNIEIKPIEILVERNENLHVFPLTKKQILRDHLHFKCSDEEREIRYNVTVPPSLGRIVNEYLGNGYAKEISEFTQTDVDNGHIFYEHTAVIMEFRINDSFYFDVIAERSDRLLDQKFNIEISVSSGGLLRFLPVSKLTVDEGGSVPIKLDFSKILEYLKTRAGINNPELFIEAAQKPTHGSIGLGHEFKSMQRYHPSDFFTKKVYYIHDHTDTLEDTILMGVYLTQGNIFLCNLTIPVSINPINDQPFQLITHLPQMMVVEGENRTITRNSLLTEDKDTPPEEIIYDVMSGPTLGVLKKLNNDGQAVDLLAFSNQFTQADINNDRIIYVHFGMPQSTTFCFTVTDGQFNPAYEIFTIKVAPISLLPASTQIPVSLQQGATSAPMKLEQIGLSTNVKMDRLAYNITNSPLYGIILYKHQPTLRFNQQQLELSQISYMQTDLNRSNDTFQVSSYVPGTNYAAQVDVVVNVEPVIQINDISMRDAESSTSSAGGKIRLSSSLVNDNPLSLKLNKFNPKFVITRMPATGQLRKIIRSSSAGSPVSNPSDAQNDRSTTIFSYKELRSGVVYFVPHASVDDTESDSDSFDYQLLIKTVQPAQATVQIEYRAQLEDTETVHLGKSDISINYLAVGLALLILLIFLLTVLLLLKMRNMRKRKADISKDQPPPLPCPPDLTSVSPQHHHHHHHHQQHHYASSEADSVPATGNSTPLPGFSNIPHCKIIPVESYKHEYPDYDPDEDETDDQCDPQQMMLPQRYNPYHVDHDAWSSSCDMANDFAGYASVPQSGISISGSISSPPSAPPTNPLLRRNQYWV</sequence>
<dbReference type="GO" id="GO:0051491">
    <property type="term" value="P:positive regulation of filopodium assembly"/>
    <property type="evidence" value="ECO:0007669"/>
    <property type="project" value="EnsemblMetazoa"/>
</dbReference>
<dbReference type="OMA" id="PWPQGTT"/>
<dbReference type="InterPro" id="IPR013320">
    <property type="entry name" value="ConA-like_dom_sf"/>
</dbReference>
<dbReference type="EMBL" id="CH916368">
    <property type="protein sequence ID" value="EDW03389.1"/>
    <property type="molecule type" value="Genomic_DNA"/>
</dbReference>
<dbReference type="GO" id="GO:0007517">
    <property type="term" value="P:muscle organ development"/>
    <property type="evidence" value="ECO:0007669"/>
    <property type="project" value="EnsemblMetazoa"/>
</dbReference>
<dbReference type="Pfam" id="PF02210">
    <property type="entry name" value="Laminin_G_2"/>
    <property type="match status" value="2"/>
</dbReference>
<dbReference type="SMART" id="SM00282">
    <property type="entry name" value="LamG"/>
    <property type="match status" value="2"/>
</dbReference>
<protein>
    <submittedName>
        <fullName evidence="10">GH10532</fullName>
    </submittedName>
</protein>
<evidence type="ECO:0000313" key="11">
    <source>
        <dbReference type="Proteomes" id="UP000001070"/>
    </source>
</evidence>
<dbReference type="PANTHER" id="PTHR45739:SF12">
    <property type="entry name" value="CHONDROITIN SULFATE PROTEOGLYCAN 4-LIKE ISOFORM X2"/>
    <property type="match status" value="1"/>
</dbReference>
<comment type="caution">
    <text evidence="4">Lacks conserved residue(s) required for the propagation of feature annotation.</text>
</comment>
<dbReference type="GO" id="GO:0051286">
    <property type="term" value="C:cell tip"/>
    <property type="evidence" value="ECO:0007669"/>
    <property type="project" value="EnsemblMetazoa"/>
</dbReference>
<feature type="region of interest" description="Disordered" evidence="6">
    <location>
        <begin position="2241"/>
        <end position="2295"/>
    </location>
</feature>
<dbReference type="Proteomes" id="UP000001070">
    <property type="component" value="Unassembled WGS sequence"/>
</dbReference>
<organism evidence="11">
    <name type="scientific">Drosophila grimshawi</name>
    <name type="common">Hawaiian fruit fly</name>
    <name type="synonym">Idiomyia grimshawi</name>
    <dbReference type="NCBI Taxonomy" id="7222"/>
    <lineage>
        <taxon>Eukaryota</taxon>
        <taxon>Metazoa</taxon>
        <taxon>Ecdysozoa</taxon>
        <taxon>Arthropoda</taxon>
        <taxon>Hexapoda</taxon>
        <taxon>Insecta</taxon>
        <taxon>Pterygota</taxon>
        <taxon>Neoptera</taxon>
        <taxon>Endopterygota</taxon>
        <taxon>Diptera</taxon>
        <taxon>Brachycera</taxon>
        <taxon>Muscomorpha</taxon>
        <taxon>Ephydroidea</taxon>
        <taxon>Drosophilidae</taxon>
        <taxon>Drosophila</taxon>
        <taxon>Hawaiian Drosophila</taxon>
    </lineage>
</organism>
<evidence type="ECO:0000256" key="1">
    <source>
        <dbReference type="ARBA" id="ARBA00022729"/>
    </source>
</evidence>
<evidence type="ECO:0000256" key="4">
    <source>
        <dbReference type="PROSITE-ProRule" id="PRU00122"/>
    </source>
</evidence>
<dbReference type="PANTHER" id="PTHR45739">
    <property type="entry name" value="MATRIX PROTEIN, PUTATIVE-RELATED"/>
    <property type="match status" value="1"/>
</dbReference>
<dbReference type="InParanoid" id="B4JDL9"/>
<feature type="repeat" description="CSPG" evidence="5">
    <location>
        <begin position="678"/>
        <end position="773"/>
    </location>
</feature>
<keyword evidence="11" id="KW-1185">Reference proteome</keyword>
<feature type="domain" description="Laminin G" evidence="9">
    <location>
        <begin position="24"/>
        <end position="197"/>
    </location>
</feature>
<evidence type="ECO:0000256" key="7">
    <source>
        <dbReference type="SAM" id="Phobius"/>
    </source>
</evidence>
<dbReference type="PROSITE" id="PS50025">
    <property type="entry name" value="LAM_G_DOMAIN"/>
    <property type="match status" value="2"/>
</dbReference>
<keyword evidence="7" id="KW-1133">Transmembrane helix</keyword>
<feature type="repeat" description="CSPG" evidence="5">
    <location>
        <begin position="1265"/>
        <end position="1359"/>
    </location>
</feature>
<feature type="signal peptide" evidence="8">
    <location>
        <begin position="1"/>
        <end position="24"/>
    </location>
</feature>
<feature type="repeat" description="CSPG" evidence="5">
    <location>
        <begin position="1833"/>
        <end position="1932"/>
    </location>
</feature>
<dbReference type="GO" id="GO:0045214">
    <property type="term" value="P:sarcomere organization"/>
    <property type="evidence" value="ECO:0007669"/>
    <property type="project" value="EnsemblMetazoa"/>
</dbReference>
<keyword evidence="7" id="KW-0812">Transmembrane</keyword>
<gene>
    <name evidence="10" type="primary">Dgri\GH10532</name>
    <name evidence="10" type="ORF">Dgri_GH10532</name>
</gene>
<dbReference type="SMR" id="B4JDL9"/>
<dbReference type="GO" id="GO:0160175">
    <property type="term" value="P:somatic muscle attachment to chitin-based cuticle"/>
    <property type="evidence" value="ECO:0007669"/>
    <property type="project" value="EnsemblMetazoa"/>
</dbReference>
<feature type="transmembrane region" description="Helical" evidence="7">
    <location>
        <begin position="2210"/>
        <end position="2231"/>
    </location>
</feature>
<feature type="repeat" description="CSPG" evidence="5">
    <location>
        <begin position="1487"/>
        <end position="1578"/>
    </location>
</feature>
<feature type="domain" description="Laminin G" evidence="9">
    <location>
        <begin position="208"/>
        <end position="381"/>
    </location>
</feature>
<dbReference type="HOGENOM" id="CLU_000473_1_0_1"/>
<name>B4JDL9_DROGR</name>
<feature type="repeat" description="CSPG" evidence="5">
    <location>
        <begin position="1595"/>
        <end position="1691"/>
    </location>
</feature>
<dbReference type="Gene3D" id="2.60.120.200">
    <property type="match status" value="2"/>
</dbReference>
<dbReference type="STRING" id="7222.B4JDL9"/>
<dbReference type="OrthoDB" id="430044at2759"/>
<feature type="repeat" description="CSPG" evidence="5">
    <location>
        <begin position="434"/>
        <end position="533"/>
    </location>
</feature>
<evidence type="ECO:0000256" key="5">
    <source>
        <dbReference type="PROSITE-ProRule" id="PRU01201"/>
    </source>
</evidence>
<keyword evidence="7" id="KW-0472">Membrane</keyword>
<evidence type="ECO:0000259" key="9">
    <source>
        <dbReference type="PROSITE" id="PS50025"/>
    </source>
</evidence>
<proteinExistence type="predicted"/>
<evidence type="ECO:0000313" key="10">
    <source>
        <dbReference type="EMBL" id="EDW03389.1"/>
    </source>
</evidence>
<evidence type="ECO:0000256" key="3">
    <source>
        <dbReference type="ARBA" id="ARBA00023180"/>
    </source>
</evidence>
<accession>B4JDL9</accession>
<evidence type="ECO:0000256" key="8">
    <source>
        <dbReference type="SAM" id="SignalP"/>
    </source>
</evidence>
<feature type="chain" id="PRO_5002812193" evidence="8">
    <location>
        <begin position="25"/>
        <end position="2396"/>
    </location>
</feature>
<keyword evidence="2" id="KW-0677">Repeat</keyword>
<dbReference type="GO" id="GO:0030018">
    <property type="term" value="C:Z disc"/>
    <property type="evidence" value="ECO:0007669"/>
    <property type="project" value="EnsemblMetazoa"/>
</dbReference>
<dbReference type="PROSITE" id="PS51854">
    <property type="entry name" value="CSPG"/>
    <property type="match status" value="8"/>
</dbReference>
<evidence type="ECO:0000256" key="6">
    <source>
        <dbReference type="SAM" id="MobiDB-lite"/>
    </source>
</evidence>
<feature type="compositionally biased region" description="Basic residues" evidence="6">
    <location>
        <begin position="2263"/>
        <end position="2274"/>
    </location>
</feature>
<evidence type="ECO:0000256" key="2">
    <source>
        <dbReference type="ARBA" id="ARBA00022737"/>
    </source>
</evidence>
<feature type="repeat" description="CSPG" evidence="5">
    <location>
        <begin position="565"/>
        <end position="659"/>
    </location>
</feature>
<dbReference type="GO" id="GO:0043034">
    <property type="term" value="C:costamere"/>
    <property type="evidence" value="ECO:0007669"/>
    <property type="project" value="EnsemblMetazoa"/>
</dbReference>
<dbReference type="GO" id="GO:0005927">
    <property type="term" value="C:muscle tendon junction"/>
    <property type="evidence" value="ECO:0007669"/>
    <property type="project" value="EnsemblMetazoa"/>
</dbReference>
<dbReference type="KEGG" id="dgr:6562341"/>
<keyword evidence="3" id="KW-0325">Glycoprotein</keyword>
<dbReference type="InterPro" id="IPR051561">
    <property type="entry name" value="FRAS1_ECM"/>
</dbReference>
<dbReference type="InterPro" id="IPR001791">
    <property type="entry name" value="Laminin_G"/>
</dbReference>
<feature type="repeat" description="CSPG" evidence="5">
    <location>
        <begin position="913"/>
        <end position="1005"/>
    </location>
</feature>
<reference evidence="10 11" key="1">
    <citation type="journal article" date="2007" name="Nature">
        <title>Evolution of genes and genomes on the Drosophila phylogeny.</title>
        <authorList>
            <consortium name="Drosophila 12 Genomes Consortium"/>
            <person name="Clark A.G."/>
            <person name="Eisen M.B."/>
            <person name="Smith D.R."/>
            <person name="Bergman C.M."/>
            <person name="Oliver B."/>
            <person name="Markow T.A."/>
            <person name="Kaufman T.C."/>
            <person name="Kellis M."/>
            <person name="Gelbart W."/>
            <person name="Iyer V.N."/>
            <person name="Pollard D.A."/>
            <person name="Sackton T.B."/>
            <person name="Larracuente A.M."/>
            <person name="Singh N.D."/>
            <person name="Abad J.P."/>
            <person name="Abt D.N."/>
            <person name="Adryan B."/>
            <person name="Aguade M."/>
            <person name="Akashi H."/>
            <person name="Anderson W.W."/>
            <person name="Aquadro C.F."/>
            <person name="Ardell D.H."/>
            <person name="Arguello R."/>
            <person name="Artieri C.G."/>
            <person name="Barbash D.A."/>
            <person name="Barker D."/>
            <person name="Barsanti P."/>
            <person name="Batterham P."/>
            <person name="Batzoglou S."/>
            <person name="Begun D."/>
            <person name="Bhutkar A."/>
            <person name="Blanco E."/>
            <person name="Bosak S.A."/>
            <person name="Bradley R.K."/>
            <person name="Brand A.D."/>
            <person name="Brent M.R."/>
            <person name="Brooks A.N."/>
            <person name="Brown R.H."/>
            <person name="Butlin R.K."/>
            <person name="Caggese C."/>
            <person name="Calvi B.R."/>
            <person name="Bernardo de Carvalho A."/>
            <person name="Caspi A."/>
            <person name="Castrezana S."/>
            <person name="Celniker S.E."/>
            <person name="Chang J.L."/>
            <person name="Chapple C."/>
            <person name="Chatterji S."/>
            <person name="Chinwalla A."/>
            <person name="Civetta A."/>
            <person name="Clifton S.W."/>
            <person name="Comeron J.M."/>
            <person name="Costello J.C."/>
            <person name="Coyne J.A."/>
            <person name="Daub J."/>
            <person name="David R.G."/>
            <person name="Delcher A.L."/>
            <person name="Delehaunty K."/>
            <person name="Do C.B."/>
            <person name="Ebling H."/>
            <person name="Edwards K."/>
            <person name="Eickbush T."/>
            <person name="Evans J.D."/>
            <person name="Filipski A."/>
            <person name="Findeiss S."/>
            <person name="Freyhult E."/>
            <person name="Fulton L."/>
            <person name="Fulton R."/>
            <person name="Garcia A.C."/>
            <person name="Gardiner A."/>
            <person name="Garfield D.A."/>
            <person name="Garvin B.E."/>
            <person name="Gibson G."/>
            <person name="Gilbert D."/>
            <person name="Gnerre S."/>
            <person name="Godfrey J."/>
            <person name="Good R."/>
            <person name="Gotea V."/>
            <person name="Gravely B."/>
            <person name="Greenberg A.J."/>
            <person name="Griffiths-Jones S."/>
            <person name="Gross S."/>
            <person name="Guigo R."/>
            <person name="Gustafson E.A."/>
            <person name="Haerty W."/>
            <person name="Hahn M.W."/>
            <person name="Halligan D.L."/>
            <person name="Halpern A.L."/>
            <person name="Halter G.M."/>
            <person name="Han M.V."/>
            <person name="Heger A."/>
            <person name="Hillier L."/>
            <person name="Hinrichs A.S."/>
            <person name="Holmes I."/>
            <person name="Hoskins R.A."/>
            <person name="Hubisz M.J."/>
            <person name="Hultmark D."/>
            <person name="Huntley M.A."/>
            <person name="Jaffe D.B."/>
            <person name="Jagadeeshan S."/>
            <person name="Jeck W.R."/>
            <person name="Johnson J."/>
            <person name="Jones C.D."/>
            <person name="Jordan W.C."/>
            <person name="Karpen G.H."/>
            <person name="Kataoka E."/>
            <person name="Keightley P.D."/>
            <person name="Kheradpour P."/>
            <person name="Kirkness E.F."/>
            <person name="Koerich L.B."/>
            <person name="Kristiansen K."/>
            <person name="Kudrna D."/>
            <person name="Kulathinal R.J."/>
            <person name="Kumar S."/>
            <person name="Kwok R."/>
            <person name="Lander E."/>
            <person name="Langley C.H."/>
            <person name="Lapoint R."/>
            <person name="Lazzaro B.P."/>
            <person name="Lee S.J."/>
            <person name="Levesque L."/>
            <person name="Li R."/>
            <person name="Lin C.F."/>
            <person name="Lin M.F."/>
            <person name="Lindblad-Toh K."/>
            <person name="Llopart A."/>
            <person name="Long M."/>
            <person name="Low L."/>
            <person name="Lozovsky E."/>
            <person name="Lu J."/>
            <person name="Luo M."/>
            <person name="Machado C.A."/>
            <person name="Makalowski W."/>
            <person name="Marzo M."/>
            <person name="Matsuda M."/>
            <person name="Matzkin L."/>
            <person name="McAllister B."/>
            <person name="McBride C.S."/>
            <person name="McKernan B."/>
            <person name="McKernan K."/>
            <person name="Mendez-Lago M."/>
            <person name="Minx P."/>
            <person name="Mollenhauer M.U."/>
            <person name="Montooth K."/>
            <person name="Mount S.M."/>
            <person name="Mu X."/>
            <person name="Myers E."/>
            <person name="Negre B."/>
            <person name="Newfeld S."/>
            <person name="Nielsen R."/>
            <person name="Noor M.A."/>
            <person name="O'Grady P."/>
            <person name="Pachter L."/>
            <person name="Papaceit M."/>
            <person name="Parisi M.J."/>
            <person name="Parisi M."/>
            <person name="Parts L."/>
            <person name="Pedersen J.S."/>
            <person name="Pesole G."/>
            <person name="Phillippy A.M."/>
            <person name="Ponting C.P."/>
            <person name="Pop M."/>
            <person name="Porcelli D."/>
            <person name="Powell J.R."/>
            <person name="Prohaska S."/>
            <person name="Pruitt K."/>
            <person name="Puig M."/>
            <person name="Quesneville H."/>
            <person name="Ram K.R."/>
            <person name="Rand D."/>
            <person name="Rasmussen M.D."/>
            <person name="Reed L.K."/>
            <person name="Reenan R."/>
            <person name="Reily A."/>
            <person name="Remington K.A."/>
            <person name="Rieger T.T."/>
            <person name="Ritchie M.G."/>
            <person name="Robin C."/>
            <person name="Rogers Y.H."/>
            <person name="Rohde C."/>
            <person name="Rozas J."/>
            <person name="Rubenfield M.J."/>
            <person name="Ruiz A."/>
            <person name="Russo S."/>
            <person name="Salzberg S.L."/>
            <person name="Sanchez-Gracia A."/>
            <person name="Saranga D.J."/>
            <person name="Sato H."/>
            <person name="Schaeffer S.W."/>
            <person name="Schatz M.C."/>
            <person name="Schlenke T."/>
            <person name="Schwartz R."/>
            <person name="Segarra C."/>
            <person name="Singh R.S."/>
            <person name="Sirot L."/>
            <person name="Sirota M."/>
            <person name="Sisneros N.B."/>
            <person name="Smith C.D."/>
            <person name="Smith T.F."/>
            <person name="Spieth J."/>
            <person name="Stage D.E."/>
            <person name="Stark A."/>
            <person name="Stephan W."/>
            <person name="Strausberg R.L."/>
            <person name="Strempel S."/>
            <person name="Sturgill D."/>
            <person name="Sutton G."/>
            <person name="Sutton G.G."/>
            <person name="Tao W."/>
            <person name="Teichmann S."/>
            <person name="Tobari Y.N."/>
            <person name="Tomimura Y."/>
            <person name="Tsolas J.M."/>
            <person name="Valente V.L."/>
            <person name="Venter E."/>
            <person name="Venter J.C."/>
            <person name="Vicario S."/>
            <person name="Vieira F.G."/>
            <person name="Vilella A.J."/>
            <person name="Villasante A."/>
            <person name="Walenz B."/>
            <person name="Wang J."/>
            <person name="Wasserman M."/>
            <person name="Watts T."/>
            <person name="Wilson D."/>
            <person name="Wilson R.K."/>
            <person name="Wing R.A."/>
            <person name="Wolfner M.F."/>
            <person name="Wong A."/>
            <person name="Wong G.K."/>
            <person name="Wu C.I."/>
            <person name="Wu G."/>
            <person name="Yamamoto D."/>
            <person name="Yang H.P."/>
            <person name="Yang S.P."/>
            <person name="Yorke J.A."/>
            <person name="Yoshida K."/>
            <person name="Zdobnov E."/>
            <person name="Zhang P."/>
            <person name="Zhang Y."/>
            <person name="Zimin A.V."/>
            <person name="Baldwin J."/>
            <person name="Abdouelleil A."/>
            <person name="Abdulkadir J."/>
            <person name="Abebe A."/>
            <person name="Abera B."/>
            <person name="Abreu J."/>
            <person name="Acer S.C."/>
            <person name="Aftuck L."/>
            <person name="Alexander A."/>
            <person name="An P."/>
            <person name="Anderson E."/>
            <person name="Anderson S."/>
            <person name="Arachi H."/>
            <person name="Azer M."/>
            <person name="Bachantsang P."/>
            <person name="Barry A."/>
            <person name="Bayul T."/>
            <person name="Berlin A."/>
            <person name="Bessette D."/>
            <person name="Bloom T."/>
            <person name="Blye J."/>
            <person name="Boguslavskiy L."/>
            <person name="Bonnet C."/>
            <person name="Boukhgalter B."/>
            <person name="Bourzgui I."/>
            <person name="Brown A."/>
            <person name="Cahill P."/>
            <person name="Channer S."/>
            <person name="Cheshatsang Y."/>
            <person name="Chuda L."/>
            <person name="Citroen M."/>
            <person name="Collymore A."/>
            <person name="Cooke P."/>
            <person name="Costello M."/>
            <person name="D'Aco K."/>
            <person name="Daza R."/>
            <person name="De Haan G."/>
            <person name="DeGray S."/>
            <person name="DeMaso C."/>
            <person name="Dhargay N."/>
            <person name="Dooley K."/>
            <person name="Dooley E."/>
            <person name="Doricent M."/>
            <person name="Dorje P."/>
            <person name="Dorjee K."/>
            <person name="Dupes A."/>
            <person name="Elong R."/>
            <person name="Falk J."/>
            <person name="Farina A."/>
            <person name="Faro S."/>
            <person name="Ferguson D."/>
            <person name="Fisher S."/>
            <person name="Foley C.D."/>
            <person name="Franke A."/>
            <person name="Friedrich D."/>
            <person name="Gadbois L."/>
            <person name="Gearin G."/>
            <person name="Gearin C.R."/>
            <person name="Giannoukos G."/>
            <person name="Goode T."/>
            <person name="Graham J."/>
            <person name="Grandbois E."/>
            <person name="Grewal S."/>
            <person name="Gyaltsen K."/>
            <person name="Hafez N."/>
            <person name="Hagos B."/>
            <person name="Hall J."/>
            <person name="Henson C."/>
            <person name="Hollinger A."/>
            <person name="Honan T."/>
            <person name="Huard M.D."/>
            <person name="Hughes L."/>
            <person name="Hurhula B."/>
            <person name="Husby M.E."/>
            <person name="Kamat A."/>
            <person name="Kanga B."/>
            <person name="Kashin S."/>
            <person name="Khazanovich D."/>
            <person name="Kisner P."/>
            <person name="Lance K."/>
            <person name="Lara M."/>
            <person name="Lee W."/>
            <person name="Lennon N."/>
            <person name="Letendre F."/>
            <person name="LeVine R."/>
            <person name="Lipovsky A."/>
            <person name="Liu X."/>
            <person name="Liu J."/>
            <person name="Liu S."/>
            <person name="Lokyitsang T."/>
            <person name="Lokyitsang Y."/>
            <person name="Lubonja R."/>
            <person name="Lui A."/>
            <person name="MacDonald P."/>
            <person name="Magnisalis V."/>
            <person name="Maru K."/>
            <person name="Matthews C."/>
            <person name="McCusker W."/>
            <person name="McDonough S."/>
            <person name="Mehta T."/>
            <person name="Meldrim J."/>
            <person name="Meneus L."/>
            <person name="Mihai O."/>
            <person name="Mihalev A."/>
            <person name="Mihova T."/>
            <person name="Mittelman R."/>
            <person name="Mlenga V."/>
            <person name="Montmayeur A."/>
            <person name="Mulrain L."/>
            <person name="Navidi A."/>
            <person name="Naylor J."/>
            <person name="Negash T."/>
            <person name="Nguyen T."/>
            <person name="Nguyen N."/>
            <person name="Nicol R."/>
            <person name="Norbu C."/>
            <person name="Norbu N."/>
            <person name="Novod N."/>
            <person name="O'Neill B."/>
            <person name="Osman S."/>
            <person name="Markiewicz E."/>
            <person name="Oyono O.L."/>
            <person name="Patti C."/>
            <person name="Phunkhang P."/>
            <person name="Pierre F."/>
            <person name="Priest M."/>
            <person name="Raghuraman S."/>
            <person name="Rege F."/>
            <person name="Reyes R."/>
            <person name="Rise C."/>
            <person name="Rogov P."/>
            <person name="Ross K."/>
            <person name="Ryan E."/>
            <person name="Settipalli S."/>
            <person name="Shea T."/>
            <person name="Sherpa N."/>
            <person name="Shi L."/>
            <person name="Shih D."/>
            <person name="Sparrow T."/>
            <person name="Spaulding J."/>
            <person name="Stalker J."/>
            <person name="Stange-Thomann N."/>
            <person name="Stavropoulos S."/>
            <person name="Stone C."/>
            <person name="Strader C."/>
            <person name="Tesfaye S."/>
            <person name="Thomson T."/>
            <person name="Thoulutsang Y."/>
            <person name="Thoulutsang D."/>
            <person name="Topham K."/>
            <person name="Topping I."/>
            <person name="Tsamla T."/>
            <person name="Vassiliev H."/>
            <person name="Vo A."/>
            <person name="Wangchuk T."/>
            <person name="Wangdi T."/>
            <person name="Weiand M."/>
            <person name="Wilkinson J."/>
            <person name="Wilson A."/>
            <person name="Yadav S."/>
            <person name="Young G."/>
            <person name="Yu Q."/>
            <person name="Zembek L."/>
            <person name="Zhong D."/>
            <person name="Zimmer A."/>
            <person name="Zwirko Z."/>
            <person name="Jaffe D.B."/>
            <person name="Alvarez P."/>
            <person name="Brockman W."/>
            <person name="Butler J."/>
            <person name="Chin C."/>
            <person name="Gnerre S."/>
            <person name="Grabherr M."/>
            <person name="Kleber M."/>
            <person name="Mauceli E."/>
            <person name="MacCallum I."/>
        </authorList>
    </citation>
    <scope>NUCLEOTIDE SEQUENCE [LARGE SCALE GENOMIC DNA]</scope>
    <source>
        <strain evidence="11">Tucson 15287-2541.00</strain>
    </source>
</reference>
<dbReference type="SUPFAM" id="SSF49899">
    <property type="entry name" value="Concanavalin A-like lectins/glucanases"/>
    <property type="match status" value="2"/>
</dbReference>
<dbReference type="Pfam" id="PF16184">
    <property type="entry name" value="Cadherin_3"/>
    <property type="match status" value="10"/>
</dbReference>
<dbReference type="eggNOG" id="KOG3597">
    <property type="taxonomic scope" value="Eukaryota"/>
</dbReference>
<dbReference type="PhylomeDB" id="B4JDL9"/>
<keyword evidence="1 8" id="KW-0732">Signal</keyword>
<dbReference type="FunCoup" id="B4JDL9">
    <property type="interactions" value="17"/>
</dbReference>